<evidence type="ECO:0000313" key="7">
    <source>
        <dbReference type="EMBL" id="RZS78272.1"/>
    </source>
</evidence>
<keyword evidence="3 5" id="KW-0460">Magnesium</keyword>
<feature type="domain" description="HpcH/HpaI aldolase/citrate lyase" evidence="6">
    <location>
        <begin position="10"/>
        <end position="225"/>
    </location>
</feature>
<gene>
    <name evidence="7" type="ORF">EV675_4916</name>
</gene>
<proteinExistence type="predicted"/>
<organism evidence="7 8">
    <name type="scientific">Pigmentiphaga kullae</name>
    <dbReference type="NCBI Taxonomy" id="151784"/>
    <lineage>
        <taxon>Bacteria</taxon>
        <taxon>Pseudomonadati</taxon>
        <taxon>Pseudomonadota</taxon>
        <taxon>Betaproteobacteria</taxon>
        <taxon>Burkholderiales</taxon>
        <taxon>Alcaligenaceae</taxon>
        <taxon>Pigmentiphaga</taxon>
    </lineage>
</organism>
<dbReference type="GO" id="GO:0006107">
    <property type="term" value="P:oxaloacetate metabolic process"/>
    <property type="evidence" value="ECO:0007669"/>
    <property type="project" value="TreeGrafter"/>
</dbReference>
<evidence type="ECO:0000256" key="4">
    <source>
        <dbReference type="PIRSR" id="PIRSR015582-1"/>
    </source>
</evidence>
<comment type="caution">
    <text evidence="7">The sequence shown here is derived from an EMBL/GenBank/DDBJ whole genome shotgun (WGS) entry which is preliminary data.</text>
</comment>
<keyword evidence="2 5" id="KW-0479">Metal-binding</keyword>
<dbReference type="InterPro" id="IPR011206">
    <property type="entry name" value="Citrate_lyase_beta/mcl1/mcl2"/>
</dbReference>
<keyword evidence="7" id="KW-0456">Lyase</keyword>
<dbReference type="PANTHER" id="PTHR32308:SF0">
    <property type="entry name" value="HPCH_HPAI ALDOLASE_CITRATE LYASE DOMAIN-CONTAINING PROTEIN"/>
    <property type="match status" value="1"/>
</dbReference>
<evidence type="ECO:0000259" key="6">
    <source>
        <dbReference type="Pfam" id="PF03328"/>
    </source>
</evidence>
<dbReference type="InterPro" id="IPR005000">
    <property type="entry name" value="Aldolase/citrate-lyase_domain"/>
</dbReference>
<feature type="binding site" evidence="5">
    <location>
        <position position="159"/>
    </location>
    <ligand>
        <name>Mg(2+)</name>
        <dbReference type="ChEBI" id="CHEBI:18420"/>
    </ligand>
</feature>
<dbReference type="Gene3D" id="3.20.20.60">
    <property type="entry name" value="Phosphoenolpyruvate-binding domains"/>
    <property type="match status" value="1"/>
</dbReference>
<dbReference type="GO" id="GO:0016829">
    <property type="term" value="F:lyase activity"/>
    <property type="evidence" value="ECO:0007669"/>
    <property type="project" value="UniProtKB-KW"/>
</dbReference>
<evidence type="ECO:0000256" key="2">
    <source>
        <dbReference type="ARBA" id="ARBA00022723"/>
    </source>
</evidence>
<name>A0A4Q7N858_9BURK</name>
<feature type="binding site" evidence="4">
    <location>
        <position position="132"/>
    </location>
    <ligand>
        <name>substrate</name>
    </ligand>
</feature>
<sequence>MTHPVVPSTFLFCPGNRPDRYDKALRGGAPGVIIDLEDAVPPADKAAARRDALAWLAALPPAGPGAPVVALRVSSPQTPAGLEDLYALAHAGALPTLDFVAVPKAEDASELRMVHTHAAAANPALRLMALVESAQGVRRAAGIAGAGPWLAAMAFGAADFSAETGADNAWDALAYVRGRLMFETAGSGVPMLDVPHIAIDDDAGLRVDCERARAMGFHGKLAIHPRQWPIVVQAFAPDPRRLAWAGEVAAAYERAGRRACAVGATMVDEPVYQSALRILRRAAAPTPSTVGDRHA</sequence>
<dbReference type="GO" id="GO:0000287">
    <property type="term" value="F:magnesium ion binding"/>
    <property type="evidence" value="ECO:0007669"/>
    <property type="project" value="TreeGrafter"/>
</dbReference>
<dbReference type="InterPro" id="IPR015813">
    <property type="entry name" value="Pyrv/PenolPyrv_kinase-like_dom"/>
</dbReference>
<dbReference type="Pfam" id="PF03328">
    <property type="entry name" value="HpcH_HpaI"/>
    <property type="match status" value="1"/>
</dbReference>
<dbReference type="PANTHER" id="PTHR32308">
    <property type="entry name" value="LYASE BETA SUBUNIT, PUTATIVE (AFU_ORTHOLOGUE AFUA_4G13030)-RELATED"/>
    <property type="match status" value="1"/>
</dbReference>
<keyword evidence="8" id="KW-1185">Reference proteome</keyword>
<reference evidence="7 8" key="1">
    <citation type="submission" date="2019-02" db="EMBL/GenBank/DDBJ databases">
        <title>Genomic Encyclopedia of Type Strains, Phase IV (KMG-IV): sequencing the most valuable type-strain genomes for metagenomic binning, comparative biology and taxonomic classification.</title>
        <authorList>
            <person name="Goeker M."/>
        </authorList>
    </citation>
    <scope>NUCLEOTIDE SEQUENCE [LARGE SCALE GENOMIC DNA]</scope>
    <source>
        <strain evidence="7 8">K24</strain>
    </source>
</reference>
<dbReference type="EMBL" id="SGXC01000003">
    <property type="protein sequence ID" value="RZS78272.1"/>
    <property type="molecule type" value="Genomic_DNA"/>
</dbReference>
<dbReference type="Proteomes" id="UP000292445">
    <property type="component" value="Unassembled WGS sequence"/>
</dbReference>
<evidence type="ECO:0000256" key="5">
    <source>
        <dbReference type="PIRSR" id="PIRSR015582-2"/>
    </source>
</evidence>
<dbReference type="InterPro" id="IPR040442">
    <property type="entry name" value="Pyrv_kinase-like_dom_sf"/>
</dbReference>
<evidence type="ECO:0000256" key="1">
    <source>
        <dbReference type="ARBA" id="ARBA00001946"/>
    </source>
</evidence>
<evidence type="ECO:0000256" key="3">
    <source>
        <dbReference type="ARBA" id="ARBA00022842"/>
    </source>
</evidence>
<dbReference type="SUPFAM" id="SSF51621">
    <property type="entry name" value="Phosphoenolpyruvate/pyruvate domain"/>
    <property type="match status" value="1"/>
</dbReference>
<accession>A0A4Q7N858</accession>
<dbReference type="PIRSF" id="PIRSF015582">
    <property type="entry name" value="Cit_lyase_B"/>
    <property type="match status" value="1"/>
</dbReference>
<feature type="binding site" evidence="4">
    <location>
        <position position="72"/>
    </location>
    <ligand>
        <name>substrate</name>
    </ligand>
</feature>
<feature type="binding site" evidence="5">
    <location>
        <position position="132"/>
    </location>
    <ligand>
        <name>Mg(2+)</name>
        <dbReference type="ChEBI" id="CHEBI:18420"/>
    </ligand>
</feature>
<dbReference type="RefSeq" id="WP_165404758.1">
    <property type="nucleotide sequence ID" value="NZ_SGXC01000003.1"/>
</dbReference>
<comment type="cofactor">
    <cofactor evidence="1">
        <name>Mg(2+)</name>
        <dbReference type="ChEBI" id="CHEBI:18420"/>
    </cofactor>
</comment>
<dbReference type="AlphaFoldDB" id="A0A4Q7N858"/>
<evidence type="ECO:0000313" key="8">
    <source>
        <dbReference type="Proteomes" id="UP000292445"/>
    </source>
</evidence>
<protein>
    <submittedName>
        <fullName evidence="7">Citrate lyase subunit beta/citryl-CoA lyase/(S)-citramalyl-CoA lyase</fullName>
    </submittedName>
</protein>